<evidence type="ECO:0000313" key="2">
    <source>
        <dbReference type="Proteomes" id="UP001224359"/>
    </source>
</evidence>
<dbReference type="EMBL" id="JAUSTQ010000002">
    <property type="protein sequence ID" value="MDQ0158546.1"/>
    <property type="molecule type" value="Genomic_DNA"/>
</dbReference>
<dbReference type="RefSeq" id="WP_306974337.1">
    <property type="nucleotide sequence ID" value="NZ_JAUSTQ010000002.1"/>
</dbReference>
<dbReference type="Pfam" id="PF13263">
    <property type="entry name" value="PHP_C"/>
    <property type="match status" value="1"/>
</dbReference>
<dbReference type="SUPFAM" id="SSF89550">
    <property type="entry name" value="PHP domain-like"/>
    <property type="match status" value="1"/>
</dbReference>
<protein>
    <submittedName>
        <fullName evidence="1">Uncharacterized protein (TIGR00375 family)</fullName>
    </submittedName>
</protein>
<name>A0ABT9VC49_9BACI</name>
<gene>
    <name evidence="1" type="ORF">J2S77_000502</name>
</gene>
<dbReference type="CDD" id="cd19067">
    <property type="entry name" value="PfuEndoQ-like"/>
    <property type="match status" value="1"/>
</dbReference>
<accession>A0ABT9VC49</accession>
<reference evidence="1 2" key="1">
    <citation type="submission" date="2023-07" db="EMBL/GenBank/DDBJ databases">
        <title>Genomic Encyclopedia of Type Strains, Phase IV (KMG-IV): sequencing the most valuable type-strain genomes for metagenomic binning, comparative biology and taxonomic classification.</title>
        <authorList>
            <person name="Goeker M."/>
        </authorList>
    </citation>
    <scope>NUCLEOTIDE SEQUENCE [LARGE SCALE GENOMIC DNA]</scope>
    <source>
        <strain evidence="1 2">DSM 16460</strain>
    </source>
</reference>
<dbReference type="Gene3D" id="3.20.20.140">
    <property type="entry name" value="Metal-dependent hydrolases"/>
    <property type="match status" value="1"/>
</dbReference>
<dbReference type="PANTHER" id="PTHR40084:SF1">
    <property type="entry name" value="PHOSPHOTRANSFERASE"/>
    <property type="match status" value="1"/>
</dbReference>
<sequence>MQTYYFDGHIHIGRTKENQAVKITASDQLTLHQIISFVKEAKGLDMIGIIDAHSPFVFEECLELVQEHGFEELEGGGLSDGELTILLGSEIELYDHNCSGPIHVLCYVPTLKQMKSFSNWYQSYVSNPHLSSQRIYCDAQTLQSEVKARSGLFIPAHIFTPFKSLYGKGVKTHLSEVFEPNDIDAIELGLSCDTSMANVISELKDYTFLTNSDAHSLEMIGREYQALSLEQPSFDSLRQALSEKGESKVSYNYGLNPKLGKYYSSVCQSCHRQIHNPSQCEYCHSTKILKGVPNRINEIAMSQGHIVKPKRPPYISQVPLKYIPGLGPKSLSKLRKHLHHDMYVIHDASFEEIQTVTNEQIASRIIALREGNLAITPGGGGRYGKMN</sequence>
<evidence type="ECO:0000313" key="1">
    <source>
        <dbReference type="EMBL" id="MDQ0158546.1"/>
    </source>
</evidence>
<keyword evidence="2" id="KW-1185">Reference proteome</keyword>
<dbReference type="InterPro" id="IPR016195">
    <property type="entry name" value="Pol/histidinol_Pase-like"/>
</dbReference>
<dbReference type="PANTHER" id="PTHR40084">
    <property type="entry name" value="PHOSPHOHYDROLASE, PHP FAMILY"/>
    <property type="match status" value="1"/>
</dbReference>
<comment type="caution">
    <text evidence="1">The sequence shown here is derived from an EMBL/GenBank/DDBJ whole genome shotgun (WGS) entry which is preliminary data.</text>
</comment>
<dbReference type="Proteomes" id="UP001224359">
    <property type="component" value="Unassembled WGS sequence"/>
</dbReference>
<organism evidence="1 2">
    <name type="scientific">Alkalibacillus salilacus</name>
    <dbReference type="NCBI Taxonomy" id="284582"/>
    <lineage>
        <taxon>Bacteria</taxon>
        <taxon>Bacillati</taxon>
        <taxon>Bacillota</taxon>
        <taxon>Bacilli</taxon>
        <taxon>Bacillales</taxon>
        <taxon>Bacillaceae</taxon>
        <taxon>Alkalibacillus</taxon>
    </lineage>
</organism>
<proteinExistence type="predicted"/>